<comment type="caution">
    <text evidence="1">The sequence shown here is derived from an EMBL/GenBank/DDBJ whole genome shotgun (WGS) entry which is preliminary data.</text>
</comment>
<dbReference type="Proteomes" id="UP000822688">
    <property type="component" value="Chromosome 2"/>
</dbReference>
<organism evidence="1 2">
    <name type="scientific">Ceratodon purpureus</name>
    <name type="common">Fire moss</name>
    <name type="synonym">Dicranum purpureum</name>
    <dbReference type="NCBI Taxonomy" id="3225"/>
    <lineage>
        <taxon>Eukaryota</taxon>
        <taxon>Viridiplantae</taxon>
        <taxon>Streptophyta</taxon>
        <taxon>Embryophyta</taxon>
        <taxon>Bryophyta</taxon>
        <taxon>Bryophytina</taxon>
        <taxon>Bryopsida</taxon>
        <taxon>Dicranidae</taxon>
        <taxon>Pseudoditrichales</taxon>
        <taxon>Ditrichaceae</taxon>
        <taxon>Ceratodon</taxon>
    </lineage>
</organism>
<protein>
    <submittedName>
        <fullName evidence="1">Uncharacterized protein</fullName>
    </submittedName>
</protein>
<evidence type="ECO:0000313" key="2">
    <source>
        <dbReference type="Proteomes" id="UP000822688"/>
    </source>
</evidence>
<name>A0A8T0IVI6_CERPU</name>
<gene>
    <name evidence="1" type="ORF">KC19_2G144900</name>
</gene>
<reference evidence="1" key="1">
    <citation type="submission" date="2020-06" db="EMBL/GenBank/DDBJ databases">
        <title>WGS assembly of Ceratodon purpureus strain R40.</title>
        <authorList>
            <person name="Carey S.B."/>
            <person name="Jenkins J."/>
            <person name="Shu S."/>
            <person name="Lovell J.T."/>
            <person name="Sreedasyam A."/>
            <person name="Maumus F."/>
            <person name="Tiley G.P."/>
            <person name="Fernandez-Pozo N."/>
            <person name="Barry K."/>
            <person name="Chen C."/>
            <person name="Wang M."/>
            <person name="Lipzen A."/>
            <person name="Daum C."/>
            <person name="Saski C.A."/>
            <person name="Payton A.C."/>
            <person name="Mcbreen J.C."/>
            <person name="Conrad R.E."/>
            <person name="Kollar L.M."/>
            <person name="Olsson S."/>
            <person name="Huttunen S."/>
            <person name="Landis J.B."/>
            <person name="Wickett N.J."/>
            <person name="Johnson M.G."/>
            <person name="Rensing S.A."/>
            <person name="Grimwood J."/>
            <person name="Schmutz J."/>
            <person name="Mcdaniel S.F."/>
        </authorList>
    </citation>
    <scope>NUCLEOTIDE SEQUENCE</scope>
    <source>
        <strain evidence="1">R40</strain>
    </source>
</reference>
<keyword evidence="2" id="KW-1185">Reference proteome</keyword>
<sequence>MSKLLKHVGPSASISLSHGSLRDVGGKLAQDVTSSLYLRVHKSFRMSSKEGRHWGSAAQHCSIIFFELSGNLSKGGSCPSDKFFLRSVVVMSSSKGTEPEMT</sequence>
<dbReference type="AlphaFoldDB" id="A0A8T0IVI6"/>
<accession>A0A8T0IVI6</accession>
<evidence type="ECO:0000313" key="1">
    <source>
        <dbReference type="EMBL" id="KAG0587165.1"/>
    </source>
</evidence>
<proteinExistence type="predicted"/>
<dbReference type="EMBL" id="CM026422">
    <property type="protein sequence ID" value="KAG0587165.1"/>
    <property type="molecule type" value="Genomic_DNA"/>
</dbReference>